<name>A0A517XVL5_9BACT</name>
<protein>
    <recommendedName>
        <fullName evidence="2">3-keto-alpha-glucoside-1,2-lyase/3-keto-2-hydroxy-glucal hydratase domain-containing protein</fullName>
    </recommendedName>
</protein>
<dbReference type="KEGG" id="uli:ETAA1_35170"/>
<evidence type="ECO:0000313" key="3">
    <source>
        <dbReference type="EMBL" id="QDU21548.1"/>
    </source>
</evidence>
<keyword evidence="1" id="KW-0732">Signal</keyword>
<sequence length="266" mass="28964" precursor="true">MARVVLVALVALAGVAGAQPHAPTARMVAFNGKDLSGFTTWLKDTKAADPRRVFRVTDGLLHVTGDGFGYLATDKPVRDYRVRLDYKWGTRTDGGKYVRNSGLLLHATGPDGGAGGTWMASVEVQLAQGCAGDLIPIRTKDVPVAFASDVKLGPDKRPRWSPGGTKTVFTGRQLWWNDHDPDFKELLDTRGRRDRESPRDGWTTVECVCDRDTITVSINGTVVNRAYDVTPAGGKILLQCEGFELFVRNFELLPLVKSPSTPASPP</sequence>
<proteinExistence type="predicted"/>
<gene>
    <name evidence="3" type="ORF">ETAA1_35170</name>
</gene>
<dbReference type="GO" id="GO:0016787">
    <property type="term" value="F:hydrolase activity"/>
    <property type="evidence" value="ECO:0007669"/>
    <property type="project" value="InterPro"/>
</dbReference>
<feature type="signal peptide" evidence="1">
    <location>
        <begin position="1"/>
        <end position="18"/>
    </location>
</feature>
<reference evidence="3 4" key="1">
    <citation type="submission" date="2019-02" db="EMBL/GenBank/DDBJ databases">
        <title>Deep-cultivation of Planctomycetes and their phenomic and genomic characterization uncovers novel biology.</title>
        <authorList>
            <person name="Wiegand S."/>
            <person name="Jogler M."/>
            <person name="Boedeker C."/>
            <person name="Pinto D."/>
            <person name="Vollmers J."/>
            <person name="Rivas-Marin E."/>
            <person name="Kohn T."/>
            <person name="Peeters S.H."/>
            <person name="Heuer A."/>
            <person name="Rast P."/>
            <person name="Oberbeckmann S."/>
            <person name="Bunk B."/>
            <person name="Jeske O."/>
            <person name="Meyerdierks A."/>
            <person name="Storesund J.E."/>
            <person name="Kallscheuer N."/>
            <person name="Luecker S."/>
            <person name="Lage O.M."/>
            <person name="Pohl T."/>
            <person name="Merkel B.J."/>
            <person name="Hornburger P."/>
            <person name="Mueller R.-W."/>
            <person name="Bruemmer F."/>
            <person name="Labrenz M."/>
            <person name="Spormann A.M."/>
            <person name="Op den Camp H."/>
            <person name="Overmann J."/>
            <person name="Amann R."/>
            <person name="Jetten M.S.M."/>
            <person name="Mascher T."/>
            <person name="Medema M.H."/>
            <person name="Devos D.P."/>
            <person name="Kaster A.-K."/>
            <person name="Ovreas L."/>
            <person name="Rohde M."/>
            <person name="Galperin M.Y."/>
            <person name="Jogler C."/>
        </authorList>
    </citation>
    <scope>NUCLEOTIDE SEQUENCE [LARGE SCALE GENOMIC DNA]</scope>
    <source>
        <strain evidence="3 4">ETA_A1</strain>
    </source>
</reference>
<evidence type="ECO:0000313" key="4">
    <source>
        <dbReference type="Proteomes" id="UP000319576"/>
    </source>
</evidence>
<dbReference type="RefSeq" id="WP_145240585.1">
    <property type="nucleotide sequence ID" value="NZ_CP036273.1"/>
</dbReference>
<feature type="domain" description="3-keto-alpha-glucoside-1,2-lyase/3-keto-2-hydroxy-glucal hydratase" evidence="2">
    <location>
        <begin position="29"/>
        <end position="252"/>
    </location>
</feature>
<feature type="chain" id="PRO_5022128051" description="3-keto-alpha-glucoside-1,2-lyase/3-keto-2-hydroxy-glucal hydratase domain-containing protein" evidence="1">
    <location>
        <begin position="19"/>
        <end position="266"/>
    </location>
</feature>
<accession>A0A517XVL5</accession>
<evidence type="ECO:0000256" key="1">
    <source>
        <dbReference type="SAM" id="SignalP"/>
    </source>
</evidence>
<dbReference type="Gene3D" id="2.60.120.560">
    <property type="entry name" value="Exo-inulinase, domain 1"/>
    <property type="match status" value="1"/>
</dbReference>
<dbReference type="EMBL" id="CP036273">
    <property type="protein sequence ID" value="QDU21548.1"/>
    <property type="molecule type" value="Genomic_DNA"/>
</dbReference>
<evidence type="ECO:0000259" key="2">
    <source>
        <dbReference type="Pfam" id="PF06439"/>
    </source>
</evidence>
<dbReference type="AlphaFoldDB" id="A0A517XVL5"/>
<organism evidence="3 4">
    <name type="scientific">Urbifossiella limnaea</name>
    <dbReference type="NCBI Taxonomy" id="2528023"/>
    <lineage>
        <taxon>Bacteria</taxon>
        <taxon>Pseudomonadati</taxon>
        <taxon>Planctomycetota</taxon>
        <taxon>Planctomycetia</taxon>
        <taxon>Gemmatales</taxon>
        <taxon>Gemmataceae</taxon>
        <taxon>Urbifossiella</taxon>
    </lineage>
</organism>
<dbReference type="Proteomes" id="UP000319576">
    <property type="component" value="Chromosome"/>
</dbReference>
<dbReference type="OrthoDB" id="259356at2"/>
<dbReference type="Pfam" id="PF06439">
    <property type="entry name" value="3keto-disac_hyd"/>
    <property type="match status" value="1"/>
</dbReference>
<dbReference type="InterPro" id="IPR010496">
    <property type="entry name" value="AL/BT2_dom"/>
</dbReference>
<keyword evidence="4" id="KW-1185">Reference proteome</keyword>